<feature type="domain" description="ATP synthase A/B type C-terminal" evidence="12">
    <location>
        <begin position="355"/>
        <end position="420"/>
    </location>
</feature>
<evidence type="ECO:0000256" key="5">
    <source>
        <dbReference type="ARBA" id="ARBA00022840"/>
    </source>
</evidence>
<evidence type="ECO:0000256" key="10">
    <source>
        <dbReference type="ARBA" id="ARBA00023310"/>
    </source>
</evidence>
<evidence type="ECO:0000256" key="3">
    <source>
        <dbReference type="ARBA" id="ARBA00022448"/>
    </source>
</evidence>
<dbReference type="Gene3D" id="1.10.1140.10">
    <property type="entry name" value="Bovine Mitochondrial F1-atpase, Atp Synthase Beta Chain, Chain D, domain 3"/>
    <property type="match status" value="1"/>
</dbReference>
<dbReference type="InterPro" id="IPR027417">
    <property type="entry name" value="P-loop_NTPase"/>
</dbReference>
<evidence type="ECO:0000256" key="6">
    <source>
        <dbReference type="ARBA" id="ARBA00022967"/>
    </source>
</evidence>
<evidence type="ECO:0000313" key="14">
    <source>
        <dbReference type="Proteomes" id="UP000179241"/>
    </source>
</evidence>
<evidence type="ECO:0000256" key="8">
    <source>
        <dbReference type="ARBA" id="ARBA00023136"/>
    </source>
</evidence>
<dbReference type="SUPFAM" id="SSF47917">
    <property type="entry name" value="C-terminal domain of alpha and beta subunits of F1 ATP synthase"/>
    <property type="match status" value="1"/>
</dbReference>
<evidence type="ECO:0000259" key="11">
    <source>
        <dbReference type="Pfam" id="PF00006"/>
    </source>
</evidence>
<keyword evidence="6" id="KW-1278">Translocase</keyword>
<dbReference type="Proteomes" id="UP000179241">
    <property type="component" value="Unassembled WGS sequence"/>
</dbReference>
<keyword evidence="3" id="KW-0813">Transport</keyword>
<gene>
    <name evidence="13" type="ORF">A2188_02430</name>
</gene>
<evidence type="ECO:0000256" key="9">
    <source>
        <dbReference type="ARBA" id="ARBA00023196"/>
    </source>
</evidence>
<reference evidence="13 14" key="1">
    <citation type="journal article" date="2016" name="Nat. Commun.">
        <title>Thousands of microbial genomes shed light on interconnected biogeochemical processes in an aquifer system.</title>
        <authorList>
            <person name="Anantharaman K."/>
            <person name="Brown C.T."/>
            <person name="Hug L.A."/>
            <person name="Sharon I."/>
            <person name="Castelle C.J."/>
            <person name="Probst A.J."/>
            <person name="Thomas B.C."/>
            <person name="Singh A."/>
            <person name="Wilkins M.J."/>
            <person name="Karaoz U."/>
            <person name="Brodie E.L."/>
            <person name="Williams K.H."/>
            <person name="Hubbard S.S."/>
            <person name="Banfield J.F."/>
        </authorList>
    </citation>
    <scope>NUCLEOTIDE SEQUENCE [LARGE SCALE GENOMIC DNA]</scope>
</reference>
<keyword evidence="9" id="KW-0139">CF(1)</keyword>
<dbReference type="SUPFAM" id="SSF52540">
    <property type="entry name" value="P-loop containing nucleoside triphosphate hydrolases"/>
    <property type="match status" value="1"/>
</dbReference>
<dbReference type="SUPFAM" id="SSF50615">
    <property type="entry name" value="N-terminal domain of alpha and beta subunits of F1 ATP synthase"/>
    <property type="match status" value="1"/>
</dbReference>
<accession>A0A1F8CJ31</accession>
<dbReference type="PANTHER" id="PTHR15184">
    <property type="entry name" value="ATP SYNTHASE"/>
    <property type="match status" value="1"/>
</dbReference>
<evidence type="ECO:0000256" key="7">
    <source>
        <dbReference type="ARBA" id="ARBA00023065"/>
    </source>
</evidence>
<sequence>MIKGKITALVGQIAEIEFDGDHPQLHHVLKTADNSALMQVFQSSGAKTYRTMILRGKESLSCGDEVISMEERLAVRVGSAMLGRVVNMVGDPIDGKGKIMVDEEAVILRDSPHYKKVISDKKIWETGIKAIDFFSPLVWGGRIGLLGGAGVGKTILLSEILHNIVTTHDGHDKIGEGKAKRRVSVFAGVGERVREGHELYNELADRGVLKDVVLMYGTMGENATVRFLTALSAVAVAEHFRDKHGMDVLFLVDNAYRFAQAGSELSVLTRTIPSEDGYQPTINSEMANLHERIASTDRGSISAIEAIYVPSDDLLDFGVQSIYPYLDSIITLSRDVYQEGRFPAVDLLNSSSSMISPTVVGEKHYEAVIKARSILKTAESLERMVALIGEGELSPENKAIYHRAKMIKNFMTQPFFVTESQTGRTGAYVALGDAVDGVMRIVNGECDGMEPDALLFVGKLEIKVDEPSTENTTPNPA</sequence>
<dbReference type="GO" id="GO:0005524">
    <property type="term" value="F:ATP binding"/>
    <property type="evidence" value="ECO:0007669"/>
    <property type="project" value="UniProtKB-KW"/>
</dbReference>
<dbReference type="AlphaFoldDB" id="A0A1F8CJ31"/>
<evidence type="ECO:0000256" key="1">
    <source>
        <dbReference type="ARBA" id="ARBA00004370"/>
    </source>
</evidence>
<dbReference type="EMBL" id="MGHU01000061">
    <property type="protein sequence ID" value="OGM76224.1"/>
    <property type="molecule type" value="Genomic_DNA"/>
</dbReference>
<dbReference type="Pfam" id="PF22919">
    <property type="entry name" value="ATP-synt_VA_C"/>
    <property type="match status" value="1"/>
</dbReference>
<comment type="caution">
    <text evidence="13">The sequence shown here is derived from an EMBL/GenBank/DDBJ whole genome shotgun (WGS) entry which is preliminary data.</text>
</comment>
<evidence type="ECO:0000256" key="2">
    <source>
        <dbReference type="ARBA" id="ARBA00008936"/>
    </source>
</evidence>
<dbReference type="InterPro" id="IPR055190">
    <property type="entry name" value="ATP-synt_VA_C"/>
</dbReference>
<organism evidence="13 14">
    <name type="scientific">Candidatus Woesebacteria bacterium RIFOXYA1_FULL_43_9</name>
    <dbReference type="NCBI Taxonomy" id="1802534"/>
    <lineage>
        <taxon>Bacteria</taxon>
        <taxon>Candidatus Woeseibacteriota</taxon>
    </lineage>
</organism>
<keyword evidence="4" id="KW-0547">Nucleotide-binding</keyword>
<protein>
    <submittedName>
        <fullName evidence="13">Uncharacterized protein</fullName>
    </submittedName>
</protein>
<keyword evidence="8" id="KW-0472">Membrane</keyword>
<keyword evidence="7" id="KW-0406">Ion transport</keyword>
<dbReference type="Gene3D" id="2.40.10.170">
    <property type="match status" value="1"/>
</dbReference>
<comment type="similarity">
    <text evidence="2">Belongs to the ATPase alpha/beta chains family.</text>
</comment>
<dbReference type="InterPro" id="IPR036121">
    <property type="entry name" value="ATPase_F1/V1/A1_a/bsu_N_sf"/>
</dbReference>
<evidence type="ECO:0000256" key="4">
    <source>
        <dbReference type="ARBA" id="ARBA00022741"/>
    </source>
</evidence>
<comment type="subcellular location">
    <subcellularLocation>
        <location evidence="1">Membrane</location>
    </subcellularLocation>
</comment>
<evidence type="ECO:0000259" key="12">
    <source>
        <dbReference type="Pfam" id="PF22919"/>
    </source>
</evidence>
<dbReference type="GO" id="GO:0046933">
    <property type="term" value="F:proton-transporting ATP synthase activity, rotational mechanism"/>
    <property type="evidence" value="ECO:0007669"/>
    <property type="project" value="TreeGrafter"/>
</dbReference>
<dbReference type="PANTHER" id="PTHR15184:SF71">
    <property type="entry name" value="ATP SYNTHASE SUBUNIT BETA, MITOCHONDRIAL"/>
    <property type="match status" value="1"/>
</dbReference>
<dbReference type="InterPro" id="IPR024034">
    <property type="entry name" value="ATPase_F1/V1_b/a_C"/>
</dbReference>
<evidence type="ECO:0000313" key="13">
    <source>
        <dbReference type="EMBL" id="OGM76224.1"/>
    </source>
</evidence>
<dbReference type="Gene3D" id="3.40.50.300">
    <property type="entry name" value="P-loop containing nucleotide triphosphate hydrolases"/>
    <property type="match status" value="1"/>
</dbReference>
<dbReference type="Pfam" id="PF00006">
    <property type="entry name" value="ATP-synt_ab"/>
    <property type="match status" value="1"/>
</dbReference>
<feature type="domain" description="ATPase F1/V1/A1 complex alpha/beta subunit nucleotide-binding" evidence="11">
    <location>
        <begin position="127"/>
        <end position="352"/>
    </location>
</feature>
<proteinExistence type="inferred from homology"/>
<dbReference type="InterPro" id="IPR000194">
    <property type="entry name" value="ATPase_F1/V1/A1_a/bsu_nucl-bd"/>
</dbReference>
<dbReference type="InterPro" id="IPR050053">
    <property type="entry name" value="ATPase_alpha/beta_chains"/>
</dbReference>
<keyword evidence="5" id="KW-0067">ATP-binding</keyword>
<dbReference type="GO" id="GO:0045259">
    <property type="term" value="C:proton-transporting ATP synthase complex"/>
    <property type="evidence" value="ECO:0007669"/>
    <property type="project" value="UniProtKB-KW"/>
</dbReference>
<keyword evidence="10" id="KW-0066">ATP synthesis</keyword>
<name>A0A1F8CJ31_9BACT</name>